<comment type="caution">
    <text evidence="1">The sequence shown here is derived from an EMBL/GenBank/DDBJ whole genome shotgun (WGS) entry which is preliminary data.</text>
</comment>
<evidence type="ECO:0000313" key="2">
    <source>
        <dbReference type="Proteomes" id="UP000092607"/>
    </source>
</evidence>
<sequence length="93" mass="10912">MYGTVFDECHWILLVKMGIDNIGQMTDSPNVHFTIWFYDSHAQPLQVQSSQMHGSPFWQLHFGLQFCPVQDWQPQWAFGFLMMSFITILQIKG</sequence>
<accession>A0A1B8Q7Z2</accession>
<gene>
    <name evidence="1" type="ORF">A9309_12605</name>
</gene>
<name>A0A1B8Q7Z2_MORLA</name>
<dbReference type="RefSeq" id="WP_065255969.1">
    <property type="nucleotide sequence ID" value="NZ_JBPAGO010000001.1"/>
</dbReference>
<reference evidence="1 2" key="1">
    <citation type="submission" date="2016-06" db="EMBL/GenBank/DDBJ databases">
        <title>Draft genome of Moraxella lacunata CCUG 57757A.</title>
        <authorList>
            <person name="Salva-Serra F."/>
            <person name="Engstrom-Jakobsson H."/>
            <person name="Thorell K."/>
            <person name="Gonzales-Siles L."/>
            <person name="Karlsson R."/>
            <person name="Boulund F."/>
            <person name="Engstrand L."/>
            <person name="Kristiansson E."/>
            <person name="Moore E."/>
        </authorList>
    </citation>
    <scope>NUCLEOTIDE SEQUENCE [LARGE SCALE GENOMIC DNA]</scope>
    <source>
        <strain evidence="1 2">CCUG 57757A</strain>
    </source>
</reference>
<evidence type="ECO:0000313" key="1">
    <source>
        <dbReference type="EMBL" id="OBX66363.1"/>
    </source>
</evidence>
<keyword evidence="1" id="KW-0413">Isomerase</keyword>
<proteinExistence type="predicted"/>
<dbReference type="Proteomes" id="UP000092607">
    <property type="component" value="Unassembled WGS sequence"/>
</dbReference>
<dbReference type="GO" id="GO:0016853">
    <property type="term" value="F:isomerase activity"/>
    <property type="evidence" value="ECO:0007669"/>
    <property type="project" value="UniProtKB-KW"/>
</dbReference>
<protein>
    <submittedName>
        <fullName evidence="1">Peptidylprolyl isomerase</fullName>
    </submittedName>
</protein>
<dbReference type="AlphaFoldDB" id="A0A1B8Q7Z2"/>
<dbReference type="EMBL" id="LZMS01000016">
    <property type="protein sequence ID" value="OBX66363.1"/>
    <property type="molecule type" value="Genomic_DNA"/>
</dbReference>
<organism evidence="1 2">
    <name type="scientific">Moraxella lacunata</name>
    <dbReference type="NCBI Taxonomy" id="477"/>
    <lineage>
        <taxon>Bacteria</taxon>
        <taxon>Pseudomonadati</taxon>
        <taxon>Pseudomonadota</taxon>
        <taxon>Gammaproteobacteria</taxon>
        <taxon>Moraxellales</taxon>
        <taxon>Moraxellaceae</taxon>
        <taxon>Moraxella</taxon>
    </lineage>
</organism>